<proteinExistence type="predicted"/>
<organism evidence="1 2">
    <name type="scientific">Chryseobacterium caseinilyticum</name>
    <dbReference type="NCBI Taxonomy" id="2771428"/>
    <lineage>
        <taxon>Bacteria</taxon>
        <taxon>Pseudomonadati</taxon>
        <taxon>Bacteroidota</taxon>
        <taxon>Flavobacteriia</taxon>
        <taxon>Flavobacteriales</taxon>
        <taxon>Weeksellaceae</taxon>
        <taxon>Chryseobacterium group</taxon>
        <taxon>Chryseobacterium</taxon>
    </lineage>
</organism>
<gene>
    <name evidence="1" type="ORF">IC610_03425</name>
</gene>
<accession>A0ABR8Z8C8</accession>
<dbReference type="RefSeq" id="WP_191735245.1">
    <property type="nucleotide sequence ID" value="NZ_JACYFS010000001.1"/>
</dbReference>
<reference evidence="1 2" key="1">
    <citation type="submission" date="2020-09" db="EMBL/GenBank/DDBJ databases">
        <title>Genome seq and assembly of Chryseobacterium sp.</title>
        <authorList>
            <person name="Chhetri G."/>
        </authorList>
    </citation>
    <scope>NUCLEOTIDE SEQUENCE [LARGE SCALE GENOMIC DNA]</scope>
    <source>
        <strain evidence="1 2">GCR10</strain>
    </source>
</reference>
<protein>
    <submittedName>
        <fullName evidence="1">Prevent-host-death protein</fullName>
    </submittedName>
</protein>
<keyword evidence="2" id="KW-1185">Reference proteome</keyword>
<dbReference type="EMBL" id="JACYFS010000001">
    <property type="protein sequence ID" value="MBD8081471.1"/>
    <property type="molecule type" value="Genomic_DNA"/>
</dbReference>
<comment type="caution">
    <text evidence="1">The sequence shown here is derived from an EMBL/GenBank/DDBJ whole genome shotgun (WGS) entry which is preliminary data.</text>
</comment>
<evidence type="ECO:0000313" key="1">
    <source>
        <dbReference type="EMBL" id="MBD8081471.1"/>
    </source>
</evidence>
<evidence type="ECO:0000313" key="2">
    <source>
        <dbReference type="Proteomes" id="UP000637299"/>
    </source>
</evidence>
<name>A0ABR8Z8C8_9FLAO</name>
<dbReference type="Proteomes" id="UP000637299">
    <property type="component" value="Unassembled WGS sequence"/>
</dbReference>
<sequence>MEYIIELDTQEAASHIAFHNLIFKPFKINIIERHQEAKGTRGKILEVIFKIRTLNDKLIKCKNGNGRVILSDHQLISYRNFHKVLHSYEYRRNLLDRKALELKFVDFFLMLAISNYDL</sequence>